<gene>
    <name evidence="1" type="ORF">ACOLOM_LOCUS844</name>
</gene>
<evidence type="ECO:0000313" key="1">
    <source>
        <dbReference type="EMBL" id="CAG8453154.1"/>
    </source>
</evidence>
<keyword evidence="2" id="KW-1185">Reference proteome</keyword>
<protein>
    <submittedName>
        <fullName evidence="1">7736_t:CDS:1</fullName>
    </submittedName>
</protein>
<proteinExistence type="predicted"/>
<evidence type="ECO:0000313" key="2">
    <source>
        <dbReference type="Proteomes" id="UP000789525"/>
    </source>
</evidence>
<name>A0ACA9K590_9GLOM</name>
<comment type="caution">
    <text evidence="1">The sequence shown here is derived from an EMBL/GenBank/DDBJ whole genome shotgun (WGS) entry which is preliminary data.</text>
</comment>
<accession>A0ACA9K590</accession>
<sequence>MVGMETNTGGEKKRLPKIIDYDGISSDEEEIFEEDDYDLIKSSNEPYILFRRLGYFALDSNERANYKARELKSVRLDTEGEYIRLVARRCHTNHLNQYNQVGIVGIAVMGEPVDYLLAGESQKIPIEHADGGPSRVASPDMCIIPVIQDNHWMINGNPNDQRNFVSLHSILSDASPPENDGSATLSQPPQPPKKVTNPITSNDFLLNEEETAQLLAAFGRAKANAVKGVYVEDFHLAKVLKYAIELVTKAAEDAMKLESLKKQAVEEEDFDNAEKYKVTVILNPTRSLGRDIELLRDDIRNALLDEGLDLDDSGEVTVYDPQLADIIGLADDVIEETTKSRTSSNASVSRVNSSKGPSNGDSNKHQPMTPMTPSQWTPLADERPLPALSNSNSCQTPNNVPTDPFDDGPEDLSDLARVAFSLSIQYFGEYVVACMLSKKFLLRDSALVEVTKRVDINFGDGKDVEGVDKIALIKATFQIIQEAMNDNREKLTLATLTLWETLTVPIAHTWKLVEQNYELLFSKISDSNSRIKQSSTKFFCYLAKTYRNQNYSILALALKPAKTPNQPLKTAKAKVELVTKLVEEFGVSLNKKSKTDKEGGISLEAVMQLSVSYLNNNHGDVRESAVKLVVEIVKRAGREKVEGFISDIKPMLLETIWNLVTEYEEETGKVAGQVPSPPPSPKVTPKGLTEEEKEALKDFEVDETLLKAPLAKRGTMTRIEQQLMELRSMFNNTNYIIKDDYDTYIANSTKPILAPEDYEVGVEEVEKTKEPEPQPEPTKKSSTAHGSKSSTPASKSTKKPKADGQKTSTAKASKNNAPSKDTTSRTGSSGSARKVSVASATTCDEPEEISASNEAKGDRCCIFCDERNDRFTEDNLVTHYWNDCPVLTKCRLCNIILEISTLDDHMLTDCDKSRFVKQCPRCREVIDADDYLEHTAKQTCLVIRDDIVRCPLCKTMVKPATEAGWKAHLLDPNGCPKNRRKENHRSNAPSMVKEMEHAAAASSKRGEKRPSSKVDAPKTSSVASKTSSRSKLAASSGKDKVKKATTNKVSKVKK</sequence>
<reference evidence="1" key="1">
    <citation type="submission" date="2021-06" db="EMBL/GenBank/DDBJ databases">
        <authorList>
            <person name="Kallberg Y."/>
            <person name="Tangrot J."/>
            <person name="Rosling A."/>
        </authorList>
    </citation>
    <scope>NUCLEOTIDE SEQUENCE</scope>
    <source>
        <strain evidence="1">CL356</strain>
    </source>
</reference>
<organism evidence="1 2">
    <name type="scientific">Acaulospora colombiana</name>
    <dbReference type="NCBI Taxonomy" id="27376"/>
    <lineage>
        <taxon>Eukaryota</taxon>
        <taxon>Fungi</taxon>
        <taxon>Fungi incertae sedis</taxon>
        <taxon>Mucoromycota</taxon>
        <taxon>Glomeromycotina</taxon>
        <taxon>Glomeromycetes</taxon>
        <taxon>Diversisporales</taxon>
        <taxon>Acaulosporaceae</taxon>
        <taxon>Acaulospora</taxon>
    </lineage>
</organism>
<dbReference type="Proteomes" id="UP000789525">
    <property type="component" value="Unassembled WGS sequence"/>
</dbReference>
<dbReference type="EMBL" id="CAJVPT010000925">
    <property type="protein sequence ID" value="CAG8453154.1"/>
    <property type="molecule type" value="Genomic_DNA"/>
</dbReference>